<evidence type="ECO:0000256" key="1">
    <source>
        <dbReference type="ARBA" id="ARBA00004906"/>
    </source>
</evidence>
<dbReference type="PANTHER" id="PTHR33644">
    <property type="entry name" value="U-BOX DOMAIN-CONTAINING PROTEIN 62-RELATED"/>
    <property type="match status" value="1"/>
</dbReference>
<name>A0A5P1EES3_ASPOF</name>
<evidence type="ECO:0000259" key="4">
    <source>
        <dbReference type="PROSITE" id="PS51698"/>
    </source>
</evidence>
<evidence type="ECO:0000256" key="2">
    <source>
        <dbReference type="ARBA" id="ARBA00022679"/>
    </source>
</evidence>
<dbReference type="Gene3D" id="3.30.40.10">
    <property type="entry name" value="Zinc/RING finger domain, C3HC4 (zinc finger)"/>
    <property type="match status" value="1"/>
</dbReference>
<keyword evidence="2" id="KW-0808">Transferase</keyword>
<dbReference type="UniPathway" id="UPA00143"/>
<evidence type="ECO:0000313" key="6">
    <source>
        <dbReference type="Proteomes" id="UP000243459"/>
    </source>
</evidence>
<dbReference type="AlphaFoldDB" id="A0A5P1EES3"/>
<dbReference type="OMA" id="NTQNANW"/>
<feature type="region of interest" description="Disordered" evidence="3">
    <location>
        <begin position="196"/>
        <end position="223"/>
    </location>
</feature>
<comment type="pathway">
    <text evidence="1">Protein modification; protein ubiquitination.</text>
</comment>
<dbReference type="Proteomes" id="UP000243459">
    <property type="component" value="Chromosome 7"/>
</dbReference>
<dbReference type="Gramene" id="ONK62550">
    <property type="protein sequence ID" value="ONK62550"/>
    <property type="gene ID" value="A4U43_C07F5260"/>
</dbReference>
<dbReference type="InterPro" id="IPR057649">
    <property type="entry name" value="PUB62-63_C"/>
</dbReference>
<dbReference type="EMBL" id="CM007387">
    <property type="protein sequence ID" value="ONK62550.1"/>
    <property type="molecule type" value="Genomic_DNA"/>
</dbReference>
<accession>A0A5P1EES3</accession>
<dbReference type="Pfam" id="PF04564">
    <property type="entry name" value="U-box"/>
    <property type="match status" value="1"/>
</dbReference>
<proteinExistence type="predicted"/>
<protein>
    <recommendedName>
        <fullName evidence="4">U-box domain-containing protein</fullName>
    </recommendedName>
</protein>
<dbReference type="Pfam" id="PF23112">
    <property type="entry name" value="PUB62-63_C"/>
    <property type="match status" value="1"/>
</dbReference>
<dbReference type="PROSITE" id="PS51698">
    <property type="entry name" value="U_BOX"/>
    <property type="match status" value="1"/>
</dbReference>
<evidence type="ECO:0000256" key="3">
    <source>
        <dbReference type="SAM" id="MobiDB-lite"/>
    </source>
</evidence>
<gene>
    <name evidence="5" type="ORF">A4U43_C07F5260</name>
</gene>
<dbReference type="InterPro" id="IPR003613">
    <property type="entry name" value="Ubox_domain"/>
</dbReference>
<feature type="domain" description="U-box" evidence="4">
    <location>
        <begin position="127"/>
        <end position="200"/>
    </location>
</feature>
<dbReference type="GO" id="GO:0016567">
    <property type="term" value="P:protein ubiquitination"/>
    <property type="evidence" value="ECO:0007669"/>
    <property type="project" value="UniProtKB-UniPathway"/>
</dbReference>
<dbReference type="GO" id="GO:0004842">
    <property type="term" value="F:ubiquitin-protein transferase activity"/>
    <property type="evidence" value="ECO:0007669"/>
    <property type="project" value="InterPro"/>
</dbReference>
<evidence type="ECO:0000313" key="5">
    <source>
        <dbReference type="EMBL" id="ONK62550.1"/>
    </source>
</evidence>
<sequence>MASDNLRRIESGLSSRLIFPDEAIHFSRSGKRREIKARSEQTPGRGLRRGMMVRDINLSEQEQQQQQQEPLGNYENAISVVHPESYCSQSMNGGDGSSSVQRETRGENGYVFGGRKEAAVHMDPGESLRSHFVDSITGELMDDAMILPCGHSFGSGGMQHVSRMKACCKCSRPISEDDRVRPNLALRSAVQAFRREGEQTSKVAKRRRDRFEQDKCSPNDPYSMDSRGKGVQFPFMVSDRVIIKGNKRTPERFVGRIAVVTTQCLNGWYVVKTLDNAESVKLQYRSLAKVADDSSPSNVIQNKSTTPSWL</sequence>
<dbReference type="InterPro" id="IPR013083">
    <property type="entry name" value="Znf_RING/FYVE/PHD"/>
</dbReference>
<keyword evidence="6" id="KW-1185">Reference proteome</keyword>
<dbReference type="PANTHER" id="PTHR33644:SF5">
    <property type="entry name" value="U-BOX DOMAIN-CONTAINING PROTEIN 62"/>
    <property type="match status" value="1"/>
</dbReference>
<dbReference type="SUPFAM" id="SSF57850">
    <property type="entry name" value="RING/U-box"/>
    <property type="match status" value="1"/>
</dbReference>
<reference evidence="6" key="1">
    <citation type="journal article" date="2017" name="Nat. Commun.">
        <title>The asparagus genome sheds light on the origin and evolution of a young Y chromosome.</title>
        <authorList>
            <person name="Harkess A."/>
            <person name="Zhou J."/>
            <person name="Xu C."/>
            <person name="Bowers J.E."/>
            <person name="Van der Hulst R."/>
            <person name="Ayyampalayam S."/>
            <person name="Mercati F."/>
            <person name="Riccardi P."/>
            <person name="McKain M.R."/>
            <person name="Kakrana A."/>
            <person name="Tang H."/>
            <person name="Ray J."/>
            <person name="Groenendijk J."/>
            <person name="Arikit S."/>
            <person name="Mathioni S.M."/>
            <person name="Nakano M."/>
            <person name="Shan H."/>
            <person name="Telgmann-Rauber A."/>
            <person name="Kanno A."/>
            <person name="Yue Z."/>
            <person name="Chen H."/>
            <person name="Li W."/>
            <person name="Chen Y."/>
            <person name="Xu X."/>
            <person name="Zhang Y."/>
            <person name="Luo S."/>
            <person name="Chen H."/>
            <person name="Gao J."/>
            <person name="Mao Z."/>
            <person name="Pires J.C."/>
            <person name="Luo M."/>
            <person name="Kudrna D."/>
            <person name="Wing R.A."/>
            <person name="Meyers B.C."/>
            <person name="Yi K."/>
            <person name="Kong H."/>
            <person name="Lavrijsen P."/>
            <person name="Sunseri F."/>
            <person name="Falavigna A."/>
            <person name="Ye Y."/>
            <person name="Leebens-Mack J.H."/>
            <person name="Chen G."/>
        </authorList>
    </citation>
    <scope>NUCLEOTIDE SEQUENCE [LARGE SCALE GENOMIC DNA]</scope>
    <source>
        <strain evidence="6">cv. DH0086</strain>
    </source>
</reference>
<organism evidence="5 6">
    <name type="scientific">Asparagus officinalis</name>
    <name type="common">Garden asparagus</name>
    <dbReference type="NCBI Taxonomy" id="4686"/>
    <lineage>
        <taxon>Eukaryota</taxon>
        <taxon>Viridiplantae</taxon>
        <taxon>Streptophyta</taxon>
        <taxon>Embryophyta</taxon>
        <taxon>Tracheophyta</taxon>
        <taxon>Spermatophyta</taxon>
        <taxon>Magnoliopsida</taxon>
        <taxon>Liliopsida</taxon>
        <taxon>Asparagales</taxon>
        <taxon>Asparagaceae</taxon>
        <taxon>Asparagoideae</taxon>
        <taxon>Asparagus</taxon>
    </lineage>
</organism>